<dbReference type="HAMAP" id="MF_01366">
    <property type="entry name" value="Ribosomal_uL13"/>
    <property type="match status" value="1"/>
</dbReference>
<dbReference type="PIRSF" id="PIRSF002181">
    <property type="entry name" value="Ribosomal_L13"/>
    <property type="match status" value="1"/>
</dbReference>
<proteinExistence type="inferred from homology"/>
<evidence type="ECO:0000313" key="8">
    <source>
        <dbReference type="Proteomes" id="UP000332515"/>
    </source>
</evidence>
<evidence type="ECO:0000256" key="6">
    <source>
        <dbReference type="HAMAP-Rule" id="MF_01366"/>
    </source>
</evidence>
<comment type="similarity">
    <text evidence="1 6">Belongs to the universal ribosomal protein uL13 family.</text>
</comment>
<dbReference type="InterPro" id="IPR036899">
    <property type="entry name" value="Ribosomal_uL13_sf"/>
</dbReference>
<organism evidence="7 8">
    <name type="scientific">Segnochrobactrum spirostomi</name>
    <dbReference type="NCBI Taxonomy" id="2608987"/>
    <lineage>
        <taxon>Bacteria</taxon>
        <taxon>Pseudomonadati</taxon>
        <taxon>Pseudomonadota</taxon>
        <taxon>Alphaproteobacteria</taxon>
        <taxon>Hyphomicrobiales</taxon>
        <taxon>Segnochrobactraceae</taxon>
        <taxon>Segnochrobactrum</taxon>
    </lineage>
</organism>
<evidence type="ECO:0000256" key="1">
    <source>
        <dbReference type="ARBA" id="ARBA00006227"/>
    </source>
</evidence>
<dbReference type="GO" id="GO:0003735">
    <property type="term" value="F:structural constituent of ribosome"/>
    <property type="evidence" value="ECO:0007669"/>
    <property type="project" value="InterPro"/>
</dbReference>
<evidence type="ECO:0000313" key="7">
    <source>
        <dbReference type="EMBL" id="MQT13874.1"/>
    </source>
</evidence>
<gene>
    <name evidence="6 7" type="primary">rplM</name>
    <name evidence="7" type="ORF">F0357_14745</name>
</gene>
<protein>
    <recommendedName>
        <fullName evidence="5 6">Large ribosomal subunit protein uL13</fullName>
    </recommendedName>
</protein>
<dbReference type="GO" id="GO:0017148">
    <property type="term" value="P:negative regulation of translation"/>
    <property type="evidence" value="ECO:0007669"/>
    <property type="project" value="TreeGrafter"/>
</dbReference>
<dbReference type="AlphaFoldDB" id="A0A6A7Y419"/>
<name>A0A6A7Y419_9HYPH</name>
<accession>A0A6A7Y419</accession>
<dbReference type="CDD" id="cd00392">
    <property type="entry name" value="Ribosomal_L13"/>
    <property type="match status" value="1"/>
</dbReference>
<comment type="caution">
    <text evidence="7">The sequence shown here is derived from an EMBL/GenBank/DDBJ whole genome shotgun (WGS) entry which is preliminary data.</text>
</comment>
<dbReference type="NCBIfam" id="TIGR01066">
    <property type="entry name" value="rplM_bact"/>
    <property type="match status" value="1"/>
</dbReference>
<keyword evidence="3 6" id="KW-0689">Ribosomal protein</keyword>
<dbReference type="RefSeq" id="WP_153483358.1">
    <property type="nucleotide sequence ID" value="NZ_VWNA01000001.1"/>
</dbReference>
<evidence type="ECO:0000256" key="4">
    <source>
        <dbReference type="ARBA" id="ARBA00023274"/>
    </source>
</evidence>
<evidence type="ECO:0000256" key="5">
    <source>
        <dbReference type="ARBA" id="ARBA00035201"/>
    </source>
</evidence>
<dbReference type="Proteomes" id="UP000332515">
    <property type="component" value="Unassembled WGS sequence"/>
</dbReference>
<sequence>MKTYTAKPAEVEKNWILIDAEGLVVGRLASLIAMRLRGKHKPTFTPHVDCGDNVVVVNADKVVLTGRKYTDKRYYWHTGFIGGIKERSPRQILEGRFPERVVELAVKRMMPGGPLTRQQLRNLRVYAGAEHPHEAQQPTKLDVAALNSKNKRAD</sequence>
<dbReference type="Gene3D" id="3.90.1180.10">
    <property type="entry name" value="Ribosomal protein L13"/>
    <property type="match status" value="1"/>
</dbReference>
<dbReference type="InterPro" id="IPR005823">
    <property type="entry name" value="Ribosomal_uL13_bac-type"/>
</dbReference>
<dbReference type="GO" id="GO:0006412">
    <property type="term" value="P:translation"/>
    <property type="evidence" value="ECO:0007669"/>
    <property type="project" value="UniProtKB-UniRule"/>
</dbReference>
<dbReference type="SUPFAM" id="SSF52161">
    <property type="entry name" value="Ribosomal protein L13"/>
    <property type="match status" value="1"/>
</dbReference>
<dbReference type="GO" id="GO:0003729">
    <property type="term" value="F:mRNA binding"/>
    <property type="evidence" value="ECO:0007669"/>
    <property type="project" value="TreeGrafter"/>
</dbReference>
<comment type="function">
    <text evidence="6">This protein is one of the early assembly proteins of the 50S ribosomal subunit, although it is not seen to bind rRNA by itself. It is important during the early stages of 50S assembly.</text>
</comment>
<reference evidence="7 8" key="1">
    <citation type="submission" date="2019-09" db="EMBL/GenBank/DDBJ databases">
        <title>Segnochrobactrum spirostomi gen. nov., sp. nov., isolated from the ciliate Spirostomum cf. yagiui and description of a novel family, Segnochrobactraceae fam. nov. within the order Rhizobiales of the class Alphaproteobacteria.</title>
        <authorList>
            <person name="Akter S."/>
            <person name="Shazib S.U.A."/>
            <person name="Shin M.K."/>
        </authorList>
    </citation>
    <scope>NUCLEOTIDE SEQUENCE [LARGE SCALE GENOMIC DNA]</scope>
    <source>
        <strain evidence="7 8">Sp-1</strain>
    </source>
</reference>
<evidence type="ECO:0000256" key="2">
    <source>
        <dbReference type="ARBA" id="ARBA00011838"/>
    </source>
</evidence>
<dbReference type="PANTHER" id="PTHR11545">
    <property type="entry name" value="RIBOSOMAL PROTEIN L13"/>
    <property type="match status" value="1"/>
</dbReference>
<keyword evidence="4 6" id="KW-0687">Ribonucleoprotein</keyword>
<dbReference type="EMBL" id="VWNA01000001">
    <property type="protein sequence ID" value="MQT13874.1"/>
    <property type="molecule type" value="Genomic_DNA"/>
</dbReference>
<comment type="subunit">
    <text evidence="2 6">Part of the 50S ribosomal subunit.</text>
</comment>
<evidence type="ECO:0000256" key="3">
    <source>
        <dbReference type="ARBA" id="ARBA00022980"/>
    </source>
</evidence>
<dbReference type="GO" id="GO:0022625">
    <property type="term" value="C:cytosolic large ribosomal subunit"/>
    <property type="evidence" value="ECO:0007669"/>
    <property type="project" value="TreeGrafter"/>
</dbReference>
<dbReference type="PANTHER" id="PTHR11545:SF2">
    <property type="entry name" value="LARGE RIBOSOMAL SUBUNIT PROTEIN UL13M"/>
    <property type="match status" value="1"/>
</dbReference>
<dbReference type="Pfam" id="PF00572">
    <property type="entry name" value="Ribosomal_L13"/>
    <property type="match status" value="1"/>
</dbReference>
<dbReference type="InterPro" id="IPR005822">
    <property type="entry name" value="Ribosomal_uL13"/>
</dbReference>
<keyword evidence="8" id="KW-1185">Reference proteome</keyword>
<dbReference type="FunFam" id="3.90.1180.10:FF:000001">
    <property type="entry name" value="50S ribosomal protein L13"/>
    <property type="match status" value="1"/>
</dbReference>